<reference evidence="1 2" key="1">
    <citation type="submission" date="2015-11" db="EMBL/GenBank/DDBJ databases">
        <title>Butyribacter intestini gen. nov., sp. nov., a butyric acid-producing bacterium of the family Lachnospiraceae isolated from the human faeces.</title>
        <authorList>
            <person name="Zou Y."/>
            <person name="Xue W."/>
            <person name="Luo G."/>
            <person name="Lv M."/>
        </authorList>
    </citation>
    <scope>NUCLEOTIDE SEQUENCE [LARGE SCALE GENOMIC DNA]</scope>
    <source>
        <strain evidence="1 2">ACET-33324</strain>
    </source>
</reference>
<sequence>MQQALEVLIEFYESKKSAYKSNYSLLLLRLAHQMVLMYEKDNSWYKDKKEEIDNLLVSAAEKCYMYDKLEDEFANKAIDELKVFVYRFCACCRINETS</sequence>
<name>A0A0V8Q9T3_9FIRM</name>
<accession>A0A0V8Q9T3</accession>
<protein>
    <submittedName>
        <fullName evidence="1">Uncharacterized protein</fullName>
    </submittedName>
</protein>
<organism evidence="1 2">
    <name type="scientific">Acetivibrio ethanolgignens</name>
    <dbReference type="NCBI Taxonomy" id="290052"/>
    <lineage>
        <taxon>Bacteria</taxon>
        <taxon>Bacillati</taxon>
        <taxon>Bacillota</taxon>
        <taxon>Clostridia</taxon>
        <taxon>Eubacteriales</taxon>
        <taxon>Oscillospiraceae</taxon>
        <taxon>Acetivibrio</taxon>
    </lineage>
</organism>
<proteinExistence type="predicted"/>
<evidence type="ECO:0000313" key="2">
    <source>
        <dbReference type="Proteomes" id="UP000054874"/>
    </source>
</evidence>
<evidence type="ECO:0000313" key="1">
    <source>
        <dbReference type="EMBL" id="KSV57371.1"/>
    </source>
</evidence>
<dbReference type="AlphaFoldDB" id="A0A0V8Q9T3"/>
<dbReference type="RefSeq" id="WP_058354390.1">
    <property type="nucleotide sequence ID" value="NZ_CABMMD010000229.1"/>
</dbReference>
<keyword evidence="2" id="KW-1185">Reference proteome</keyword>
<dbReference type="Proteomes" id="UP000054874">
    <property type="component" value="Unassembled WGS sequence"/>
</dbReference>
<comment type="caution">
    <text evidence="1">The sequence shown here is derived from an EMBL/GenBank/DDBJ whole genome shotgun (WGS) entry which is preliminary data.</text>
</comment>
<gene>
    <name evidence="1" type="ORF">ASU35_16590</name>
</gene>
<dbReference type="EMBL" id="LNAM01000229">
    <property type="protein sequence ID" value="KSV57371.1"/>
    <property type="molecule type" value="Genomic_DNA"/>
</dbReference>